<feature type="signal peptide" evidence="1">
    <location>
        <begin position="1"/>
        <end position="21"/>
    </location>
</feature>
<evidence type="ECO:0000313" key="3">
    <source>
        <dbReference type="Proteomes" id="UP000806528"/>
    </source>
</evidence>
<protein>
    <recommendedName>
        <fullName evidence="4">DUF4367 domain-containing protein</fullName>
    </recommendedName>
</protein>
<dbReference type="RefSeq" id="WP_193124797.1">
    <property type="nucleotide sequence ID" value="NZ_JADBGI010000037.1"/>
</dbReference>
<dbReference type="EMBL" id="JADBGI010000037">
    <property type="protein sequence ID" value="MBE3002208.1"/>
    <property type="molecule type" value="Genomic_DNA"/>
</dbReference>
<sequence length="163" mass="17157">MPLVRLAASALALVLALALTAAGTPPRGGALDGFTIGHLPAPAEGASSSDFTYEWGEVGFNSRVWEKRLEDGAARVVLQVLVMRGDRLADLDSTRAFLTEYHERTDGWELAEFDNGGSPGLHGDAEVFWTPEAGVAVEVRDPFGLVGPDELLATARGIAASPA</sequence>
<evidence type="ECO:0008006" key="4">
    <source>
        <dbReference type="Google" id="ProtNLM"/>
    </source>
</evidence>
<evidence type="ECO:0000313" key="2">
    <source>
        <dbReference type="EMBL" id="MBE3002208.1"/>
    </source>
</evidence>
<dbReference type="Proteomes" id="UP000806528">
    <property type="component" value="Unassembled WGS sequence"/>
</dbReference>
<accession>A0ABR9PEG1</accession>
<organism evidence="2 3">
    <name type="scientific">Nocardiopsis coralli</name>
    <dbReference type="NCBI Taxonomy" id="2772213"/>
    <lineage>
        <taxon>Bacteria</taxon>
        <taxon>Bacillati</taxon>
        <taxon>Actinomycetota</taxon>
        <taxon>Actinomycetes</taxon>
        <taxon>Streptosporangiales</taxon>
        <taxon>Nocardiopsidaceae</taxon>
        <taxon>Nocardiopsis</taxon>
    </lineage>
</organism>
<keyword evidence="1" id="KW-0732">Signal</keyword>
<proteinExistence type="predicted"/>
<name>A0ABR9PEG1_9ACTN</name>
<feature type="chain" id="PRO_5047131645" description="DUF4367 domain-containing protein" evidence="1">
    <location>
        <begin position="22"/>
        <end position="163"/>
    </location>
</feature>
<gene>
    <name evidence="2" type="ORF">IDM40_26430</name>
</gene>
<keyword evidence="3" id="KW-1185">Reference proteome</keyword>
<evidence type="ECO:0000256" key="1">
    <source>
        <dbReference type="SAM" id="SignalP"/>
    </source>
</evidence>
<reference evidence="2 3" key="1">
    <citation type="submission" date="2020-09" db="EMBL/GenBank/DDBJ databases">
        <title>Diversity and distribution of actinomycetes associated with coral in the coast of Hainan.</title>
        <authorList>
            <person name="Li F."/>
        </authorList>
    </citation>
    <scope>NUCLEOTIDE SEQUENCE [LARGE SCALE GENOMIC DNA]</scope>
    <source>
        <strain evidence="2 3">HNM0947</strain>
    </source>
</reference>
<comment type="caution">
    <text evidence="2">The sequence shown here is derived from an EMBL/GenBank/DDBJ whole genome shotgun (WGS) entry which is preliminary data.</text>
</comment>